<feature type="transmembrane region" description="Helical" evidence="2">
    <location>
        <begin position="75"/>
        <end position="108"/>
    </location>
</feature>
<dbReference type="Pfam" id="PF13197">
    <property type="entry name" value="DUF4013"/>
    <property type="match status" value="1"/>
</dbReference>
<dbReference type="RefSeq" id="WP_006672880.1">
    <property type="nucleotide sequence ID" value="NZ_AOMA01000095.1"/>
</dbReference>
<dbReference type="Proteomes" id="UP000011607">
    <property type="component" value="Unassembled WGS sequence"/>
</dbReference>
<keyword evidence="2" id="KW-1133">Transmembrane helix</keyword>
<feature type="region of interest" description="Disordered" evidence="1">
    <location>
        <begin position="240"/>
        <end position="261"/>
    </location>
</feature>
<comment type="caution">
    <text evidence="3">The sequence shown here is derived from an EMBL/GenBank/DDBJ whole genome shotgun (WGS) entry which is preliminary data.</text>
</comment>
<evidence type="ECO:0000313" key="4">
    <source>
        <dbReference type="Proteomes" id="UP000011607"/>
    </source>
</evidence>
<feature type="transmembrane region" description="Helical" evidence="2">
    <location>
        <begin position="27"/>
        <end position="46"/>
    </location>
</feature>
<dbReference type="AlphaFoldDB" id="M0LYS7"/>
<feature type="transmembrane region" description="Helical" evidence="2">
    <location>
        <begin position="198"/>
        <end position="222"/>
    </location>
</feature>
<name>M0LYS7_9EURY</name>
<keyword evidence="2" id="KW-0472">Membrane</keyword>
<accession>M0LYS7</accession>
<feature type="transmembrane region" description="Helical" evidence="2">
    <location>
        <begin position="128"/>
        <end position="151"/>
    </location>
</feature>
<gene>
    <name evidence="3" type="ORF">C446_09825</name>
</gene>
<dbReference type="PATRIC" id="fig|1227454.3.peg.1997"/>
<evidence type="ECO:0000313" key="3">
    <source>
        <dbReference type="EMBL" id="EMA38586.1"/>
    </source>
</evidence>
<dbReference type="EMBL" id="AOMA01000095">
    <property type="protein sequence ID" value="EMA38586.1"/>
    <property type="molecule type" value="Genomic_DNA"/>
</dbReference>
<keyword evidence="4" id="KW-1185">Reference proteome</keyword>
<protein>
    <recommendedName>
        <fullName evidence="5">DUF4013 domain-containing protein</fullName>
    </recommendedName>
</protein>
<evidence type="ECO:0000256" key="2">
    <source>
        <dbReference type="SAM" id="Phobius"/>
    </source>
</evidence>
<dbReference type="eggNOG" id="arCOG02879">
    <property type="taxonomic scope" value="Archaea"/>
</dbReference>
<evidence type="ECO:0008006" key="5">
    <source>
        <dbReference type="Google" id="ProtNLM"/>
    </source>
</evidence>
<sequence>MLEDRDPPVHRYPVYSPWLERTIRGSLLVLGSILFLPALLLGGYCVRVLETTLAGRDEPPRLAPLSDWRGLSRRGLGVVTIASAYVLAPLAAGVAVGVVVGAVGYYALAALAPVVAGNAVARWGISALAAALAALFALLVVGATLLVYYALPAAIVRYAETGSVRAAFDRRAVVTLAFHREYAFAVAILQVVPLLVPVAAVAALATVVGVVAVPAVPFLAAVGCSRLLGVAAVSIDSRNDSESSRSATPRETSIRADRTGR</sequence>
<dbReference type="OrthoDB" id="107590at2157"/>
<dbReference type="STRING" id="1227454.C446_09825"/>
<dbReference type="InterPro" id="IPR025098">
    <property type="entry name" value="DUF4013"/>
</dbReference>
<organism evidence="3 4">
    <name type="scientific">Halobiforma nitratireducens JCM 10879</name>
    <dbReference type="NCBI Taxonomy" id="1227454"/>
    <lineage>
        <taxon>Archaea</taxon>
        <taxon>Methanobacteriati</taxon>
        <taxon>Methanobacteriota</taxon>
        <taxon>Stenosarchaea group</taxon>
        <taxon>Halobacteria</taxon>
        <taxon>Halobacteriales</taxon>
        <taxon>Natrialbaceae</taxon>
        <taxon>Halobiforma</taxon>
    </lineage>
</organism>
<evidence type="ECO:0000256" key="1">
    <source>
        <dbReference type="SAM" id="MobiDB-lite"/>
    </source>
</evidence>
<reference evidence="3 4" key="1">
    <citation type="journal article" date="2014" name="PLoS Genet.">
        <title>Phylogenetically driven sequencing of extremely halophilic archaea reveals strategies for static and dynamic osmo-response.</title>
        <authorList>
            <person name="Becker E.A."/>
            <person name="Seitzer P.M."/>
            <person name="Tritt A."/>
            <person name="Larsen D."/>
            <person name="Krusor M."/>
            <person name="Yao A.I."/>
            <person name="Wu D."/>
            <person name="Madern D."/>
            <person name="Eisen J.A."/>
            <person name="Darling A.E."/>
            <person name="Facciotti M.T."/>
        </authorList>
    </citation>
    <scope>NUCLEOTIDE SEQUENCE [LARGE SCALE GENOMIC DNA]</scope>
    <source>
        <strain evidence="3 4">JCM 10879</strain>
    </source>
</reference>
<proteinExistence type="predicted"/>
<keyword evidence="2" id="KW-0812">Transmembrane</keyword>
<feature type="compositionally biased region" description="Basic and acidic residues" evidence="1">
    <location>
        <begin position="252"/>
        <end position="261"/>
    </location>
</feature>